<dbReference type="PANTHER" id="PTHR40112">
    <property type="entry name" value="H2HPP ISOMERASE"/>
    <property type="match status" value="1"/>
</dbReference>
<gene>
    <name evidence="2" type="ORF">QOZ95_000978</name>
</gene>
<evidence type="ECO:0000313" key="2">
    <source>
        <dbReference type="EMBL" id="MDQ0492828.1"/>
    </source>
</evidence>
<comment type="caution">
    <text evidence="2">The sequence shown here is derived from an EMBL/GenBank/DDBJ whole genome shotgun (WGS) entry which is preliminary data.</text>
</comment>
<dbReference type="InterPro" id="IPR014710">
    <property type="entry name" value="RmlC-like_jellyroll"/>
</dbReference>
<dbReference type="Pfam" id="PF07883">
    <property type="entry name" value="Cupin_2"/>
    <property type="match status" value="1"/>
</dbReference>
<dbReference type="CDD" id="cd02238">
    <property type="entry name" value="cupin_KdgF"/>
    <property type="match status" value="1"/>
</dbReference>
<dbReference type="EMBL" id="JAUSWA010000004">
    <property type="protein sequence ID" value="MDQ0492828.1"/>
    <property type="molecule type" value="Genomic_DNA"/>
</dbReference>
<dbReference type="InterPro" id="IPR013096">
    <property type="entry name" value="Cupin_2"/>
</dbReference>
<dbReference type="InterPro" id="IPR052535">
    <property type="entry name" value="Bacilysin_H2HPP_isomerase"/>
</dbReference>
<dbReference type="SUPFAM" id="SSF51182">
    <property type="entry name" value="RmlC-like cupins"/>
    <property type="match status" value="1"/>
</dbReference>
<feature type="domain" description="Cupin type-2" evidence="1">
    <location>
        <begin position="34"/>
        <end position="92"/>
    </location>
</feature>
<reference evidence="2 3" key="1">
    <citation type="submission" date="2023-07" db="EMBL/GenBank/DDBJ databases">
        <title>Genomic Encyclopedia of Type Strains, Phase IV (KMG-IV): sequencing the most valuable type-strain genomes for metagenomic binning, comparative biology and taxonomic classification.</title>
        <authorList>
            <person name="Goeker M."/>
        </authorList>
    </citation>
    <scope>NUCLEOTIDE SEQUENCE [LARGE SCALE GENOMIC DNA]</scope>
    <source>
        <strain evidence="2 3">DSM 14914</strain>
    </source>
</reference>
<dbReference type="Proteomes" id="UP001242811">
    <property type="component" value="Unassembled WGS sequence"/>
</dbReference>
<dbReference type="PANTHER" id="PTHR40112:SF1">
    <property type="entry name" value="H2HPP ISOMERASE"/>
    <property type="match status" value="1"/>
</dbReference>
<accession>A0ABU0KTR6</accession>
<evidence type="ECO:0000259" key="1">
    <source>
        <dbReference type="Pfam" id="PF07883"/>
    </source>
</evidence>
<name>A0ABU0KTR6_9BACL</name>
<organism evidence="2 3">
    <name type="scientific">Paenibacillus brasilensis</name>
    <dbReference type="NCBI Taxonomy" id="128574"/>
    <lineage>
        <taxon>Bacteria</taxon>
        <taxon>Bacillati</taxon>
        <taxon>Bacillota</taxon>
        <taxon>Bacilli</taxon>
        <taxon>Bacillales</taxon>
        <taxon>Paenibacillaceae</taxon>
        <taxon>Paenibacillus</taxon>
    </lineage>
</organism>
<proteinExistence type="predicted"/>
<sequence length="118" mass="13402">MIIKRNQVPFSVPFENLERRVLAYNDKIMLVEHVMAAGSVFPAHSHPHEQLAYISKGRLKILCNEQEYIVEAGDSFAVPGNVVHQVIALEESIALDFFAPAREDYIAEVKEHFHDSVE</sequence>
<keyword evidence="3" id="KW-1185">Reference proteome</keyword>
<protein>
    <submittedName>
        <fullName evidence="2">Quercetin dioxygenase-like cupin family protein</fullName>
    </submittedName>
</protein>
<dbReference type="InterPro" id="IPR011051">
    <property type="entry name" value="RmlC_Cupin_sf"/>
</dbReference>
<evidence type="ECO:0000313" key="3">
    <source>
        <dbReference type="Proteomes" id="UP001242811"/>
    </source>
</evidence>
<dbReference type="RefSeq" id="WP_208811857.1">
    <property type="nucleotide sequence ID" value="NZ_CP045298.1"/>
</dbReference>
<dbReference type="Gene3D" id="2.60.120.10">
    <property type="entry name" value="Jelly Rolls"/>
    <property type="match status" value="1"/>
</dbReference>